<dbReference type="GO" id="GO:0005840">
    <property type="term" value="C:ribosome"/>
    <property type="evidence" value="ECO:0007669"/>
    <property type="project" value="UniProtKB-KW"/>
</dbReference>
<dbReference type="RefSeq" id="WP_089746641.1">
    <property type="nucleotide sequence ID" value="NZ_FOGF01000017.1"/>
</dbReference>
<keyword evidence="3" id="KW-1185">Reference proteome</keyword>
<protein>
    <submittedName>
        <fullName evidence="2">LSU ribosomal protein L7AE</fullName>
    </submittedName>
</protein>
<evidence type="ECO:0000313" key="2">
    <source>
        <dbReference type="EMBL" id="SER06750.1"/>
    </source>
</evidence>
<dbReference type="Pfam" id="PF01248">
    <property type="entry name" value="Ribosomal_L7Ae"/>
    <property type="match status" value="1"/>
</dbReference>
<name>A0A1H9L5W6_9LACT</name>
<dbReference type="InterPro" id="IPR029064">
    <property type="entry name" value="Ribosomal_eL30-like_sf"/>
</dbReference>
<dbReference type="AlphaFoldDB" id="A0A1H9L5W6"/>
<reference evidence="2 3" key="1">
    <citation type="submission" date="2016-10" db="EMBL/GenBank/DDBJ databases">
        <authorList>
            <person name="de Groot N.N."/>
        </authorList>
    </citation>
    <scope>NUCLEOTIDE SEQUENCE [LARGE SCALE GENOMIC DNA]</scope>
    <source>
        <strain evidence="2 3">DSM 15827</strain>
    </source>
</reference>
<dbReference type="InterPro" id="IPR004038">
    <property type="entry name" value="Ribosomal_eL8/eL30/eS12/Gad45"/>
</dbReference>
<keyword evidence="2" id="KW-0687">Ribonucleoprotein</keyword>
<sequence>MNNMMEQKALNLLGMATRARKLVTGEEQVITAIQNHKIHLVICSTECSENTSKKLKNKCEHYHVPFAQVFDTFQISNAIGKHRSIVGVADKGFAKSLLKMEGIKQTEE</sequence>
<dbReference type="STRING" id="137733.SAMN05421767_11732"/>
<gene>
    <name evidence="2" type="ORF">SAMN05421767_11732</name>
</gene>
<dbReference type="SUPFAM" id="SSF55315">
    <property type="entry name" value="L30e-like"/>
    <property type="match status" value="1"/>
</dbReference>
<evidence type="ECO:0000313" key="3">
    <source>
        <dbReference type="Proteomes" id="UP000198556"/>
    </source>
</evidence>
<accession>A0A1H9L5W6</accession>
<feature type="domain" description="Ribosomal protein eL8/eL30/eS12/Gadd45" evidence="1">
    <location>
        <begin position="9"/>
        <end position="95"/>
    </location>
</feature>
<organism evidence="2 3">
    <name type="scientific">Granulicatella balaenopterae</name>
    <dbReference type="NCBI Taxonomy" id="137733"/>
    <lineage>
        <taxon>Bacteria</taxon>
        <taxon>Bacillati</taxon>
        <taxon>Bacillota</taxon>
        <taxon>Bacilli</taxon>
        <taxon>Lactobacillales</taxon>
        <taxon>Carnobacteriaceae</taxon>
        <taxon>Granulicatella</taxon>
    </lineage>
</organism>
<dbReference type="OrthoDB" id="9794863at2"/>
<dbReference type="Proteomes" id="UP000198556">
    <property type="component" value="Unassembled WGS sequence"/>
</dbReference>
<keyword evidence="2" id="KW-0689">Ribosomal protein</keyword>
<evidence type="ECO:0000259" key="1">
    <source>
        <dbReference type="Pfam" id="PF01248"/>
    </source>
</evidence>
<proteinExistence type="predicted"/>
<dbReference type="Gene3D" id="3.30.1330.30">
    <property type="match status" value="1"/>
</dbReference>
<dbReference type="EMBL" id="FOGF01000017">
    <property type="protein sequence ID" value="SER06750.1"/>
    <property type="molecule type" value="Genomic_DNA"/>
</dbReference>